<protein>
    <submittedName>
        <fullName evidence="2">Uncharacterized protein</fullName>
    </submittedName>
</protein>
<dbReference type="AlphaFoldDB" id="A0AAV6SYD2"/>
<evidence type="ECO:0000313" key="2">
    <source>
        <dbReference type="EMBL" id="KAG7522232.1"/>
    </source>
</evidence>
<keyword evidence="3" id="KW-1185">Reference proteome</keyword>
<dbReference type="Proteomes" id="UP000693946">
    <property type="component" value="Linkage Group LG10"/>
</dbReference>
<evidence type="ECO:0000313" key="3">
    <source>
        <dbReference type="Proteomes" id="UP000693946"/>
    </source>
</evidence>
<dbReference type="EMBL" id="JAGKHQ010000002">
    <property type="protein sequence ID" value="KAG7522232.1"/>
    <property type="molecule type" value="Genomic_DNA"/>
</dbReference>
<name>A0AAV6SYD2_SOLSE</name>
<sequence>MTNALFLYSLYVDVFTAVLLQTLVQVILLLSTSPYHFSSPAIYDMSVGRRTDKGGRSNRPEETSLLSSQDWNIVSTMPTSNRDLRAVRYNTGHVCFGKTDVSPE</sequence>
<keyword evidence="1" id="KW-1133">Transmembrane helix</keyword>
<proteinExistence type="predicted"/>
<comment type="caution">
    <text evidence="2">The sequence shown here is derived from an EMBL/GenBank/DDBJ whole genome shotgun (WGS) entry which is preliminary data.</text>
</comment>
<organism evidence="2 3">
    <name type="scientific">Solea senegalensis</name>
    <name type="common">Senegalese sole</name>
    <dbReference type="NCBI Taxonomy" id="28829"/>
    <lineage>
        <taxon>Eukaryota</taxon>
        <taxon>Metazoa</taxon>
        <taxon>Chordata</taxon>
        <taxon>Craniata</taxon>
        <taxon>Vertebrata</taxon>
        <taxon>Euteleostomi</taxon>
        <taxon>Actinopterygii</taxon>
        <taxon>Neopterygii</taxon>
        <taxon>Teleostei</taxon>
        <taxon>Neoteleostei</taxon>
        <taxon>Acanthomorphata</taxon>
        <taxon>Carangaria</taxon>
        <taxon>Pleuronectiformes</taxon>
        <taxon>Pleuronectoidei</taxon>
        <taxon>Soleidae</taxon>
        <taxon>Solea</taxon>
    </lineage>
</organism>
<evidence type="ECO:0000256" key="1">
    <source>
        <dbReference type="SAM" id="Phobius"/>
    </source>
</evidence>
<gene>
    <name evidence="2" type="ORF">JOB18_017000</name>
</gene>
<keyword evidence="1" id="KW-0812">Transmembrane</keyword>
<feature type="transmembrane region" description="Helical" evidence="1">
    <location>
        <begin position="6"/>
        <end position="30"/>
    </location>
</feature>
<keyword evidence="1" id="KW-0472">Membrane</keyword>
<accession>A0AAV6SYD2</accession>
<reference evidence="2 3" key="1">
    <citation type="journal article" date="2021" name="Sci. Rep.">
        <title>Chromosome anchoring in Senegalese sole (Solea senegalensis) reveals sex-associated markers and genome rearrangements in flatfish.</title>
        <authorList>
            <person name="Guerrero-Cozar I."/>
            <person name="Gomez-Garrido J."/>
            <person name="Berbel C."/>
            <person name="Martinez-Blanch J.F."/>
            <person name="Alioto T."/>
            <person name="Claros M.G."/>
            <person name="Gagnaire P.A."/>
            <person name="Manchado M."/>
        </authorList>
    </citation>
    <scope>NUCLEOTIDE SEQUENCE [LARGE SCALE GENOMIC DNA]</scope>
    <source>
        <strain evidence="2">Sse05_10M</strain>
    </source>
</reference>